<dbReference type="InterPro" id="IPR011057">
    <property type="entry name" value="Mss4-like_sf"/>
</dbReference>
<evidence type="ECO:0000256" key="2">
    <source>
        <dbReference type="ARBA" id="ARBA00022723"/>
    </source>
</evidence>
<dbReference type="GeneID" id="94364172"/>
<protein>
    <submittedName>
        <fullName evidence="6">Alanine acetyltransferase</fullName>
    </submittedName>
</protein>
<reference evidence="6 7" key="1">
    <citation type="submission" date="2018-05" db="EMBL/GenBank/DDBJ databases">
        <title>Pararhodobacter marina sp. nov., isolated from deep-sea water of the Indian Ocean.</title>
        <authorList>
            <person name="Lai Q.Sr."/>
            <person name="Liu X."/>
            <person name="Shao Z."/>
        </authorList>
    </citation>
    <scope>NUCLEOTIDE SEQUENCE [LARGE SCALE GENOMIC DNA]</scope>
    <source>
        <strain evidence="6 7">CIC4N-9</strain>
    </source>
</reference>
<evidence type="ECO:0000256" key="3">
    <source>
        <dbReference type="ARBA" id="ARBA00022833"/>
    </source>
</evidence>
<dbReference type="SUPFAM" id="SSF51316">
    <property type="entry name" value="Mss4-like"/>
    <property type="match status" value="1"/>
</dbReference>
<evidence type="ECO:0000256" key="1">
    <source>
        <dbReference type="ARBA" id="ARBA00005495"/>
    </source>
</evidence>
<dbReference type="GO" id="GO:0046872">
    <property type="term" value="F:metal ion binding"/>
    <property type="evidence" value="ECO:0007669"/>
    <property type="project" value="UniProtKB-KW"/>
</dbReference>
<dbReference type="Gene3D" id="3.90.1590.10">
    <property type="entry name" value="glutathione-dependent formaldehyde- activating enzyme (gfa)"/>
    <property type="match status" value="1"/>
</dbReference>
<evidence type="ECO:0000313" key="6">
    <source>
        <dbReference type="EMBL" id="PWE31046.1"/>
    </source>
</evidence>
<dbReference type="Proteomes" id="UP000244940">
    <property type="component" value="Unassembled WGS sequence"/>
</dbReference>
<dbReference type="Pfam" id="PF04828">
    <property type="entry name" value="GFA"/>
    <property type="match status" value="1"/>
</dbReference>
<dbReference type="PANTHER" id="PTHR33337">
    <property type="entry name" value="GFA DOMAIN-CONTAINING PROTEIN"/>
    <property type="match status" value="1"/>
</dbReference>
<keyword evidence="2" id="KW-0479">Metal-binding</keyword>
<dbReference type="EMBL" id="QEYD01000002">
    <property type="protein sequence ID" value="PWE31046.1"/>
    <property type="molecule type" value="Genomic_DNA"/>
</dbReference>
<keyword evidence="3" id="KW-0862">Zinc</keyword>
<dbReference type="GO" id="GO:0016740">
    <property type="term" value="F:transferase activity"/>
    <property type="evidence" value="ECO:0007669"/>
    <property type="project" value="UniProtKB-KW"/>
</dbReference>
<dbReference type="OrthoDB" id="9807246at2"/>
<dbReference type="PANTHER" id="PTHR33337:SF44">
    <property type="entry name" value="DUF636 DOMAIN PROTEIN (AFU_ORTHOLOGUE AFUA_1G09754)"/>
    <property type="match status" value="1"/>
</dbReference>
<organism evidence="6 7">
    <name type="scientific">Pararhodobacter marinus</name>
    <dbReference type="NCBI Taxonomy" id="2184063"/>
    <lineage>
        <taxon>Bacteria</taxon>
        <taxon>Pseudomonadati</taxon>
        <taxon>Pseudomonadota</taxon>
        <taxon>Alphaproteobacteria</taxon>
        <taxon>Rhodobacterales</taxon>
        <taxon>Paracoccaceae</taxon>
        <taxon>Pararhodobacter</taxon>
    </lineage>
</organism>
<comment type="similarity">
    <text evidence="1">Belongs to the Gfa family.</text>
</comment>
<feature type="domain" description="CENP-V/GFA" evidence="5">
    <location>
        <begin position="6"/>
        <end position="142"/>
    </location>
</feature>
<dbReference type="RefSeq" id="WP_109532124.1">
    <property type="nucleotide sequence ID" value="NZ_QEYD01000002.1"/>
</dbReference>
<accession>A0A2U2CGM6</accession>
<dbReference type="PROSITE" id="PS51891">
    <property type="entry name" value="CENP_V_GFA"/>
    <property type="match status" value="1"/>
</dbReference>
<proteinExistence type="inferred from homology"/>
<sequence>MSGLSLEGSCHCGAVRFAVASHTPVPYQLCYCSICRKTSGGGGYAINLGARMDSLSIEGAEHLGVFRAEIHDEDGACRLSGAERNFCTRCGCHLWLYDPTWPELVHPLASVIDTPLPEAPARTHIMLDFKPDWIPLQAAPQDRTFARYPDASLEDWHRAHGLWAE</sequence>
<comment type="caution">
    <text evidence="6">The sequence shown here is derived from an EMBL/GenBank/DDBJ whole genome shotgun (WGS) entry which is preliminary data.</text>
</comment>
<name>A0A2U2CGM6_9RHOB</name>
<dbReference type="GO" id="GO:0016846">
    <property type="term" value="F:carbon-sulfur lyase activity"/>
    <property type="evidence" value="ECO:0007669"/>
    <property type="project" value="InterPro"/>
</dbReference>
<evidence type="ECO:0000313" key="7">
    <source>
        <dbReference type="Proteomes" id="UP000244940"/>
    </source>
</evidence>
<dbReference type="AlphaFoldDB" id="A0A2U2CGM6"/>
<evidence type="ECO:0000259" key="5">
    <source>
        <dbReference type="PROSITE" id="PS51891"/>
    </source>
</evidence>
<keyword evidence="7" id="KW-1185">Reference proteome</keyword>
<keyword evidence="4" id="KW-0456">Lyase</keyword>
<dbReference type="InterPro" id="IPR006913">
    <property type="entry name" value="CENP-V/GFA"/>
</dbReference>
<gene>
    <name evidence="6" type="ORF">C4N9_04660</name>
</gene>
<keyword evidence="6" id="KW-0808">Transferase</keyword>
<evidence type="ECO:0000256" key="4">
    <source>
        <dbReference type="ARBA" id="ARBA00023239"/>
    </source>
</evidence>